<gene>
    <name evidence="3" type="ORF">PG991_005115</name>
</gene>
<protein>
    <submittedName>
        <fullName evidence="3">Uncharacterized protein</fullName>
    </submittedName>
</protein>
<organism evidence="3 4">
    <name type="scientific">Apiospora marii</name>
    <dbReference type="NCBI Taxonomy" id="335849"/>
    <lineage>
        <taxon>Eukaryota</taxon>
        <taxon>Fungi</taxon>
        <taxon>Dikarya</taxon>
        <taxon>Ascomycota</taxon>
        <taxon>Pezizomycotina</taxon>
        <taxon>Sordariomycetes</taxon>
        <taxon>Xylariomycetidae</taxon>
        <taxon>Amphisphaeriales</taxon>
        <taxon>Apiosporaceae</taxon>
        <taxon>Apiospora</taxon>
    </lineage>
</organism>
<evidence type="ECO:0000313" key="3">
    <source>
        <dbReference type="EMBL" id="KAK8028059.1"/>
    </source>
</evidence>
<dbReference type="EMBL" id="JAQQWI010000007">
    <property type="protein sequence ID" value="KAK8028059.1"/>
    <property type="molecule type" value="Genomic_DNA"/>
</dbReference>
<comment type="caution">
    <text evidence="3">The sequence shown here is derived from an EMBL/GenBank/DDBJ whole genome shotgun (WGS) entry which is preliminary data.</text>
</comment>
<keyword evidence="2" id="KW-1133">Transmembrane helix</keyword>
<feature type="region of interest" description="Disordered" evidence="1">
    <location>
        <begin position="256"/>
        <end position="289"/>
    </location>
</feature>
<keyword evidence="4" id="KW-1185">Reference proteome</keyword>
<feature type="transmembrane region" description="Helical" evidence="2">
    <location>
        <begin position="39"/>
        <end position="60"/>
    </location>
</feature>
<feature type="transmembrane region" description="Helical" evidence="2">
    <location>
        <begin position="124"/>
        <end position="144"/>
    </location>
</feature>
<proteinExistence type="predicted"/>
<reference evidence="3 4" key="1">
    <citation type="submission" date="2023-01" db="EMBL/GenBank/DDBJ databases">
        <title>Analysis of 21 Apiospora genomes using comparative genomics revels a genus with tremendous synthesis potential of carbohydrate active enzymes and secondary metabolites.</title>
        <authorList>
            <person name="Sorensen T."/>
        </authorList>
    </citation>
    <scope>NUCLEOTIDE SEQUENCE [LARGE SCALE GENOMIC DNA]</scope>
    <source>
        <strain evidence="3 4">CBS 20057</strain>
    </source>
</reference>
<feature type="region of interest" description="Disordered" evidence="1">
    <location>
        <begin position="1"/>
        <end position="22"/>
    </location>
</feature>
<feature type="transmembrane region" description="Helical" evidence="2">
    <location>
        <begin position="203"/>
        <end position="227"/>
    </location>
</feature>
<feature type="transmembrane region" description="Helical" evidence="2">
    <location>
        <begin position="164"/>
        <end position="183"/>
    </location>
</feature>
<keyword evidence="2" id="KW-0812">Transmembrane</keyword>
<evidence type="ECO:0000313" key="4">
    <source>
        <dbReference type="Proteomes" id="UP001396898"/>
    </source>
</evidence>
<evidence type="ECO:0000256" key="2">
    <source>
        <dbReference type="SAM" id="Phobius"/>
    </source>
</evidence>
<name>A0ABR1S889_9PEZI</name>
<keyword evidence="2" id="KW-0472">Membrane</keyword>
<sequence length="289" mass="30569">MSSSTDDVCPPDGAESAGARPDEQLHFTKDETNTICKRLLAGVAALQALAISLLIAINAGGSSGLNSSVLAEETFILTIGHTFDDNLIDMALHGHFNETYQANVSDGASSFTHGARISRKNSTLIPFILLVVGLGLSLSSWGFVGMSKRAQQAGLQKALRISSVGAQMVPGVLFLGTAILLRADAEDAYKTLKEAGVENEGTGWGFFAAVFCAAIAQILAAIIQWTWASVWSSLDKDGQGDDVIDMLRMNNNRLPAYSRADPMGQPPNTSRGSDSDSVELPIYGQTSST</sequence>
<dbReference type="Proteomes" id="UP001396898">
    <property type="component" value="Unassembled WGS sequence"/>
</dbReference>
<evidence type="ECO:0000256" key="1">
    <source>
        <dbReference type="SAM" id="MobiDB-lite"/>
    </source>
</evidence>
<accession>A0ABR1S889</accession>